<dbReference type="Proteomes" id="UP000199620">
    <property type="component" value="Chromosome I"/>
</dbReference>
<organism evidence="2 5">
    <name type="scientific">Pseudomonas brenneri</name>
    <dbReference type="NCBI Taxonomy" id="129817"/>
    <lineage>
        <taxon>Bacteria</taxon>
        <taxon>Pseudomonadati</taxon>
        <taxon>Pseudomonadota</taxon>
        <taxon>Gammaproteobacteria</taxon>
        <taxon>Pseudomonadales</taxon>
        <taxon>Pseudomonadaceae</taxon>
        <taxon>Pseudomonas</taxon>
    </lineage>
</organism>
<evidence type="ECO:0000313" key="3">
    <source>
        <dbReference type="EMBL" id="SDU94167.1"/>
    </source>
</evidence>
<accession>A0A5B2V6F4</accession>
<keyword evidence="4" id="KW-1185">Reference proteome</keyword>
<evidence type="ECO:0000313" key="2">
    <source>
        <dbReference type="EMBL" id="KAA2233769.1"/>
    </source>
</evidence>
<dbReference type="PANTHER" id="PTHR12277:SF81">
    <property type="entry name" value="PROTEIN ABHD13"/>
    <property type="match status" value="1"/>
</dbReference>
<dbReference type="Proteomes" id="UP000325296">
    <property type="component" value="Unassembled WGS sequence"/>
</dbReference>
<reference evidence="2 5" key="2">
    <citation type="submission" date="2019-09" db="EMBL/GenBank/DDBJ databases">
        <title>Draft genome sequence of Pseudomonas brenneri CCUG 51514(T).</title>
        <authorList>
            <person name="Tunovic T."/>
            <person name="Pineiro-Iglesias B."/>
            <person name="Unosson C."/>
            <person name="Inganas E."/>
            <person name="Ohlen M."/>
            <person name="Cardew S."/>
            <person name="Jensie-Markopoulos S."/>
            <person name="Salva-Serra F."/>
            <person name="Jaen-Luchoro D."/>
            <person name="Svensson-Stadler L."/>
            <person name="Chun J."/>
            <person name="Moore E."/>
        </authorList>
    </citation>
    <scope>NUCLEOTIDE SEQUENCE [LARGE SCALE GENOMIC DNA]</scope>
    <source>
        <strain evidence="2 5">CCUG 51514</strain>
    </source>
</reference>
<dbReference type="RefSeq" id="WP_090291193.1">
    <property type="nucleotide sequence ID" value="NZ_BMNU01000001.1"/>
</dbReference>
<dbReference type="AlphaFoldDB" id="A0A5B2V6F4"/>
<dbReference type="Gene3D" id="3.40.50.1820">
    <property type="entry name" value="alpha/beta hydrolase"/>
    <property type="match status" value="1"/>
</dbReference>
<dbReference type="OrthoDB" id="9798884at2"/>
<reference evidence="3 4" key="1">
    <citation type="submission" date="2016-10" db="EMBL/GenBank/DDBJ databases">
        <authorList>
            <person name="Varghese N."/>
            <person name="Submissions S."/>
        </authorList>
    </citation>
    <scope>NUCLEOTIDE SEQUENCE [LARGE SCALE GENOMIC DNA]</scope>
    <source>
        <strain evidence="3 4">BS2771</strain>
    </source>
</reference>
<dbReference type="EMBL" id="LT629800">
    <property type="protein sequence ID" value="SDU94167.1"/>
    <property type="molecule type" value="Genomic_DNA"/>
</dbReference>
<proteinExistence type="predicted"/>
<dbReference type="InterPro" id="IPR000073">
    <property type="entry name" value="AB_hydrolase_1"/>
</dbReference>
<dbReference type="InterPro" id="IPR029058">
    <property type="entry name" value="AB_hydrolase_fold"/>
</dbReference>
<sequence>MSKRFFTRLRLHWFALLCMAVLVLGLPVGCGVLQHKERELVFRIEPGTASWYRGLPKDVQEFELKPASFKSGQSLHGWWWPAAKKDAPAILYLHGVRWNLTGQLFRIEQLHAQGYSVLAIDYRGFGQSRGDLPSETSVYEDARVAWEHFQILQPVPAKRLIYGHSLGGAVAIDLAAELGQRAAAKQLPPPVRGLVIESTFTSLADVATAMANTSLPVRWVLSQKFDSIDKIADIHMPLLVVHGLDDRYVPPRFSQQLFDAAQEPKHLLLVPGASHNNSLSLGGRNYRQALEGLL</sequence>
<name>A0A5B2V6F4_9PSED</name>
<dbReference type="Pfam" id="PF12146">
    <property type="entry name" value="Hydrolase_4"/>
    <property type="match status" value="1"/>
</dbReference>
<evidence type="ECO:0000313" key="5">
    <source>
        <dbReference type="Proteomes" id="UP000325296"/>
    </source>
</evidence>
<protein>
    <submittedName>
        <fullName evidence="2">Lysophospholipase</fullName>
    </submittedName>
</protein>
<dbReference type="PANTHER" id="PTHR12277">
    <property type="entry name" value="ALPHA/BETA HYDROLASE DOMAIN-CONTAINING PROTEIN"/>
    <property type="match status" value="1"/>
</dbReference>
<dbReference type="InterPro" id="IPR022742">
    <property type="entry name" value="Hydrolase_4"/>
</dbReference>
<dbReference type="PRINTS" id="PR00111">
    <property type="entry name" value="ABHYDROLASE"/>
</dbReference>
<gene>
    <name evidence="2" type="ORF">F1720_01705</name>
    <name evidence="3" type="ORF">SAMN04490181_1894</name>
</gene>
<dbReference type="SUPFAM" id="SSF53474">
    <property type="entry name" value="alpha/beta-Hydrolases"/>
    <property type="match status" value="1"/>
</dbReference>
<evidence type="ECO:0000313" key="4">
    <source>
        <dbReference type="Proteomes" id="UP000199620"/>
    </source>
</evidence>
<dbReference type="EMBL" id="VUOL01000001">
    <property type="protein sequence ID" value="KAA2233769.1"/>
    <property type="molecule type" value="Genomic_DNA"/>
</dbReference>
<feature type="domain" description="Serine aminopeptidase S33" evidence="1">
    <location>
        <begin position="89"/>
        <end position="206"/>
    </location>
</feature>
<evidence type="ECO:0000259" key="1">
    <source>
        <dbReference type="Pfam" id="PF12146"/>
    </source>
</evidence>